<keyword evidence="4 6" id="KW-1133">Transmembrane helix</keyword>
<accession>A0A7Z0GK60</accession>
<keyword evidence="2" id="KW-0813">Transport</keyword>
<feature type="transmembrane region" description="Helical" evidence="6">
    <location>
        <begin position="90"/>
        <end position="111"/>
    </location>
</feature>
<protein>
    <submittedName>
        <fullName evidence="7">Mn2+/Fe2+ NRAMP family transporter</fullName>
    </submittedName>
</protein>
<dbReference type="GO" id="GO:0005384">
    <property type="term" value="F:manganese ion transmembrane transporter activity"/>
    <property type="evidence" value="ECO:0007669"/>
    <property type="project" value="TreeGrafter"/>
</dbReference>
<name>A0A7Z0GK60_9MICC</name>
<evidence type="ECO:0000256" key="2">
    <source>
        <dbReference type="ARBA" id="ARBA00022448"/>
    </source>
</evidence>
<evidence type="ECO:0000256" key="1">
    <source>
        <dbReference type="ARBA" id="ARBA00004141"/>
    </source>
</evidence>
<dbReference type="PANTHER" id="PTHR11706:SF33">
    <property type="entry name" value="NATURAL RESISTANCE-ASSOCIATED MACROPHAGE PROTEIN 2"/>
    <property type="match status" value="1"/>
</dbReference>
<dbReference type="InterPro" id="IPR001046">
    <property type="entry name" value="NRAMP_fam"/>
</dbReference>
<feature type="transmembrane region" description="Helical" evidence="6">
    <location>
        <begin position="50"/>
        <end position="69"/>
    </location>
</feature>
<comment type="subcellular location">
    <subcellularLocation>
        <location evidence="1">Membrane</location>
        <topology evidence="1">Multi-pass membrane protein</topology>
    </subcellularLocation>
</comment>
<reference evidence="7 8" key="1">
    <citation type="submission" date="2020-07" db="EMBL/GenBank/DDBJ databases">
        <title>Sequencing the genomes of 1000 actinobacteria strains.</title>
        <authorList>
            <person name="Klenk H.-P."/>
        </authorList>
    </citation>
    <scope>NUCLEOTIDE SEQUENCE [LARGE SCALE GENOMIC DNA]</scope>
    <source>
        <strain evidence="7 8">DSM 15475</strain>
    </source>
</reference>
<evidence type="ECO:0000256" key="4">
    <source>
        <dbReference type="ARBA" id="ARBA00022989"/>
    </source>
</evidence>
<dbReference type="Pfam" id="PF01566">
    <property type="entry name" value="Nramp"/>
    <property type="match status" value="1"/>
</dbReference>
<feature type="transmembrane region" description="Helical" evidence="6">
    <location>
        <begin position="196"/>
        <end position="218"/>
    </location>
</feature>
<evidence type="ECO:0000256" key="3">
    <source>
        <dbReference type="ARBA" id="ARBA00022692"/>
    </source>
</evidence>
<keyword evidence="5 6" id="KW-0472">Membrane</keyword>
<keyword evidence="8" id="KW-1185">Reference proteome</keyword>
<feature type="transmembrane region" description="Helical" evidence="6">
    <location>
        <begin position="387"/>
        <end position="409"/>
    </location>
</feature>
<evidence type="ECO:0000256" key="5">
    <source>
        <dbReference type="ARBA" id="ARBA00023136"/>
    </source>
</evidence>
<dbReference type="GO" id="GO:0015086">
    <property type="term" value="F:cadmium ion transmembrane transporter activity"/>
    <property type="evidence" value="ECO:0007669"/>
    <property type="project" value="TreeGrafter"/>
</dbReference>
<dbReference type="NCBIfam" id="NF037982">
    <property type="entry name" value="Nramp_1"/>
    <property type="match status" value="1"/>
</dbReference>
<proteinExistence type="predicted"/>
<gene>
    <name evidence="7" type="ORF">HNR09_000918</name>
</gene>
<dbReference type="EMBL" id="JACCFY010000001">
    <property type="protein sequence ID" value="NYJ77507.1"/>
    <property type="molecule type" value="Genomic_DNA"/>
</dbReference>
<feature type="transmembrane region" description="Helical" evidence="6">
    <location>
        <begin position="326"/>
        <end position="345"/>
    </location>
</feature>
<comment type="caution">
    <text evidence="7">The sequence shown here is derived from an EMBL/GenBank/DDBJ whole genome shotgun (WGS) entry which is preliminary data.</text>
</comment>
<feature type="transmembrane region" description="Helical" evidence="6">
    <location>
        <begin position="131"/>
        <end position="151"/>
    </location>
</feature>
<feature type="transmembrane region" description="Helical" evidence="6">
    <location>
        <begin position="239"/>
        <end position="259"/>
    </location>
</feature>
<feature type="transmembrane region" description="Helical" evidence="6">
    <location>
        <begin position="158"/>
        <end position="176"/>
    </location>
</feature>
<dbReference type="Proteomes" id="UP000535437">
    <property type="component" value="Unassembled WGS sequence"/>
</dbReference>
<organism evidence="7 8">
    <name type="scientific">Nesterenkonia xinjiangensis</name>
    <dbReference type="NCBI Taxonomy" id="225327"/>
    <lineage>
        <taxon>Bacteria</taxon>
        <taxon>Bacillati</taxon>
        <taxon>Actinomycetota</taxon>
        <taxon>Actinomycetes</taxon>
        <taxon>Micrococcales</taxon>
        <taxon>Micrococcaceae</taxon>
        <taxon>Nesterenkonia</taxon>
    </lineage>
</organism>
<evidence type="ECO:0000313" key="7">
    <source>
        <dbReference type="EMBL" id="NYJ77507.1"/>
    </source>
</evidence>
<feature type="transmembrane region" description="Helical" evidence="6">
    <location>
        <begin position="279"/>
        <end position="305"/>
    </location>
</feature>
<dbReference type="PANTHER" id="PTHR11706">
    <property type="entry name" value="SOLUTE CARRIER PROTEIN FAMILY 11 MEMBER"/>
    <property type="match status" value="1"/>
</dbReference>
<keyword evidence="3 6" id="KW-0812">Transmembrane</keyword>
<dbReference type="GO" id="GO:0005886">
    <property type="term" value="C:plasma membrane"/>
    <property type="evidence" value="ECO:0007669"/>
    <property type="project" value="TreeGrafter"/>
</dbReference>
<dbReference type="AlphaFoldDB" id="A0A7Z0GK60"/>
<sequence>MAETRDAQEHPSWVRRLITGLAIMGPAFIAGAWQFGPGALTTAVQAGNRFGYNLLWVIVLSTILAIVFTDMSARIGLRSGKSIIQTAKDTFGTGWGALSGFGVFLITLIFSVGNAVGTGLGLAGLFGGPPMMWTIVASLAVAFVVFAKNVYRIIERMLIAMVAVMALGFILSALMTDPAWGSVAMGLVLPSIPGGAELLVVALVGTNFSINAAFYVSYAIRERKLTADQFRQVRWRDTVPGIAAPGIMAVFVIVAAVATSERGLEANTLQELGTALEPVAGPLASTLFALGFFAAAFSSMTANAVASGTVLSDALGKGDKLASRPVKTFILIPLAFGPTVMIIAGGNPIQLIVTAQALIVLVAPYVGLIVVLLAGRKALMGSLVNGVAMKSAGAVGILVLLAMSGRLVISWFG</sequence>
<dbReference type="GO" id="GO:0034755">
    <property type="term" value="P:iron ion transmembrane transport"/>
    <property type="evidence" value="ECO:0007669"/>
    <property type="project" value="TreeGrafter"/>
</dbReference>
<evidence type="ECO:0000256" key="6">
    <source>
        <dbReference type="SAM" id="Phobius"/>
    </source>
</evidence>
<dbReference type="RefSeq" id="WP_179540980.1">
    <property type="nucleotide sequence ID" value="NZ_BAAALL010000004.1"/>
</dbReference>
<feature type="transmembrane region" description="Helical" evidence="6">
    <location>
        <begin position="351"/>
        <end position="375"/>
    </location>
</feature>
<feature type="transmembrane region" description="Helical" evidence="6">
    <location>
        <begin position="17"/>
        <end position="35"/>
    </location>
</feature>
<evidence type="ECO:0000313" key="8">
    <source>
        <dbReference type="Proteomes" id="UP000535437"/>
    </source>
</evidence>